<gene>
    <name evidence="3" type="ORF">IAC58_05675</name>
</gene>
<sequence length="215" mass="24950">MKKIDENYFIEPNNIKEDANTIDSVLQADEDVLWRGKPNKKSFILSNILKGSIIAFIFLIFDISFITILFTNLESVPTALIIFLCIFFAFHLIPFWIWISSVITIFKRWKNEEYAFTSQRIIIKKGFIGSQIQSIYYSSLTSVNLKIGVIEKLYKVGDIYIVSSQGKTVMDDIDNAYFLSSRLQKIAHDIKTDIIFPNDLRPKTNKGYKTEYKDE</sequence>
<dbReference type="Pfam" id="PF03703">
    <property type="entry name" value="bPH_2"/>
    <property type="match status" value="1"/>
</dbReference>
<protein>
    <submittedName>
        <fullName evidence="3">PH domain-containing protein</fullName>
    </submittedName>
</protein>
<feature type="transmembrane region" description="Helical" evidence="1">
    <location>
        <begin position="76"/>
        <end position="99"/>
    </location>
</feature>
<dbReference type="Proteomes" id="UP000823613">
    <property type="component" value="Unassembled WGS sequence"/>
</dbReference>
<comment type="caution">
    <text evidence="3">The sequence shown here is derived from an EMBL/GenBank/DDBJ whole genome shotgun (WGS) entry which is preliminary data.</text>
</comment>
<keyword evidence="1" id="KW-0812">Transmembrane</keyword>
<dbReference type="InterPro" id="IPR005182">
    <property type="entry name" value="YdbS-like_PH"/>
</dbReference>
<dbReference type="EMBL" id="JADIMY010000114">
    <property type="protein sequence ID" value="MBO8428011.1"/>
    <property type="molecule type" value="Genomic_DNA"/>
</dbReference>
<reference evidence="3" key="1">
    <citation type="submission" date="2020-10" db="EMBL/GenBank/DDBJ databases">
        <authorList>
            <person name="Gilroy R."/>
        </authorList>
    </citation>
    <scope>NUCLEOTIDE SEQUENCE</scope>
    <source>
        <strain evidence="3">11159</strain>
    </source>
</reference>
<organism evidence="3 4">
    <name type="scientific">Candidatus Onthovivens merdipullorum</name>
    <dbReference type="NCBI Taxonomy" id="2840889"/>
    <lineage>
        <taxon>Bacteria</taxon>
        <taxon>Bacillati</taxon>
        <taxon>Bacillota</taxon>
        <taxon>Bacilli</taxon>
        <taxon>Bacillales</taxon>
        <taxon>Candidatus Onthovivens</taxon>
    </lineage>
</organism>
<name>A0A9D9DKB4_9BACL</name>
<evidence type="ECO:0000313" key="4">
    <source>
        <dbReference type="Proteomes" id="UP000823613"/>
    </source>
</evidence>
<proteinExistence type="predicted"/>
<feature type="domain" description="YdbS-like PH" evidence="2">
    <location>
        <begin position="109"/>
        <end position="176"/>
    </location>
</feature>
<feature type="transmembrane region" description="Helical" evidence="1">
    <location>
        <begin position="48"/>
        <end position="70"/>
    </location>
</feature>
<keyword evidence="1" id="KW-0472">Membrane</keyword>
<evidence type="ECO:0000259" key="2">
    <source>
        <dbReference type="Pfam" id="PF03703"/>
    </source>
</evidence>
<accession>A0A9D9DKB4</accession>
<dbReference type="AlphaFoldDB" id="A0A9D9DKB4"/>
<reference evidence="3" key="2">
    <citation type="journal article" date="2021" name="PeerJ">
        <title>Extensive microbial diversity within the chicken gut microbiome revealed by metagenomics and culture.</title>
        <authorList>
            <person name="Gilroy R."/>
            <person name="Ravi A."/>
            <person name="Getino M."/>
            <person name="Pursley I."/>
            <person name="Horton D.L."/>
            <person name="Alikhan N.F."/>
            <person name="Baker D."/>
            <person name="Gharbi K."/>
            <person name="Hall N."/>
            <person name="Watson M."/>
            <person name="Adriaenssens E.M."/>
            <person name="Foster-Nyarko E."/>
            <person name="Jarju S."/>
            <person name="Secka A."/>
            <person name="Antonio M."/>
            <person name="Oren A."/>
            <person name="Chaudhuri R.R."/>
            <person name="La Ragione R."/>
            <person name="Hildebrand F."/>
            <person name="Pallen M.J."/>
        </authorList>
    </citation>
    <scope>NUCLEOTIDE SEQUENCE</scope>
    <source>
        <strain evidence="3">11159</strain>
    </source>
</reference>
<evidence type="ECO:0000256" key="1">
    <source>
        <dbReference type="SAM" id="Phobius"/>
    </source>
</evidence>
<keyword evidence="1" id="KW-1133">Transmembrane helix</keyword>
<evidence type="ECO:0000313" key="3">
    <source>
        <dbReference type="EMBL" id="MBO8428011.1"/>
    </source>
</evidence>